<reference evidence="2" key="2">
    <citation type="journal article" date="2019" name="IMA Fungus">
        <title>Genome sequencing and comparison of five Tilletia species to identify candidate genes for the detection of regulated species infecting wheat.</title>
        <authorList>
            <person name="Nguyen H.D.T."/>
            <person name="Sultana T."/>
            <person name="Kesanakurti P."/>
            <person name="Hambleton S."/>
        </authorList>
    </citation>
    <scope>NUCLEOTIDE SEQUENCE</scope>
    <source>
        <strain evidence="2">DAOMC 238032</strain>
    </source>
</reference>
<gene>
    <name evidence="2" type="ORF">A4X03_0g8274</name>
</gene>
<evidence type="ECO:0000256" key="1">
    <source>
        <dbReference type="SAM" id="SignalP"/>
    </source>
</evidence>
<protein>
    <submittedName>
        <fullName evidence="2">Uncharacterized protein</fullName>
    </submittedName>
</protein>
<dbReference type="Proteomes" id="UP000077671">
    <property type="component" value="Unassembled WGS sequence"/>
</dbReference>
<feature type="chain" id="PRO_5035943493" evidence="1">
    <location>
        <begin position="18"/>
        <end position="206"/>
    </location>
</feature>
<accession>A0A8T8SIT4</accession>
<evidence type="ECO:0000313" key="3">
    <source>
        <dbReference type="Proteomes" id="UP000077671"/>
    </source>
</evidence>
<proteinExistence type="predicted"/>
<organism evidence="2 3">
    <name type="scientific">Tilletia caries</name>
    <name type="common">wheat bunt fungus</name>
    <dbReference type="NCBI Taxonomy" id="13290"/>
    <lineage>
        <taxon>Eukaryota</taxon>
        <taxon>Fungi</taxon>
        <taxon>Dikarya</taxon>
        <taxon>Basidiomycota</taxon>
        <taxon>Ustilaginomycotina</taxon>
        <taxon>Exobasidiomycetes</taxon>
        <taxon>Tilletiales</taxon>
        <taxon>Tilletiaceae</taxon>
        <taxon>Tilletia</taxon>
    </lineage>
</organism>
<feature type="non-terminal residue" evidence="2">
    <location>
        <position position="206"/>
    </location>
</feature>
<reference evidence="2" key="1">
    <citation type="submission" date="2016-04" db="EMBL/GenBank/DDBJ databases">
        <authorList>
            <person name="Nguyen H.D."/>
            <person name="Kesanakurti P."/>
            <person name="Cullis J."/>
            <person name="Levesque C.A."/>
            <person name="Hambleton S."/>
        </authorList>
    </citation>
    <scope>NUCLEOTIDE SEQUENCE</scope>
    <source>
        <strain evidence="2">DAOMC 238032</strain>
    </source>
</reference>
<feature type="signal peptide" evidence="1">
    <location>
        <begin position="1"/>
        <end position="17"/>
    </location>
</feature>
<evidence type="ECO:0000313" key="2">
    <source>
        <dbReference type="EMBL" id="KAE8240885.1"/>
    </source>
</evidence>
<keyword evidence="1" id="KW-0732">Signal</keyword>
<comment type="caution">
    <text evidence="2">The sequence shown here is derived from an EMBL/GenBank/DDBJ whole genome shotgun (WGS) entry which is preliminary data.</text>
</comment>
<dbReference type="EMBL" id="LWDD02002388">
    <property type="protein sequence ID" value="KAE8240885.1"/>
    <property type="molecule type" value="Genomic_DNA"/>
</dbReference>
<sequence>MKLALASSLALVGAASAATSGPYNLGVSNSGFETGVLNATLLCNVTSTGLNLKNQQILFGVAAILPNRVDATQPFNVIAGTRLIVPASINNLAYGFGARYYAGNATKVIVNAQGSTPTFIDAATKPLPIPSAPVVSGGVSVLEVPGKGGVITVGPFKAASANSNIVFSFGDIAAVVKTYNATGGATFLVANIACPAQARPASLAFV</sequence>
<name>A0A8T8SIT4_9BASI</name>
<dbReference type="AlphaFoldDB" id="A0A8T8SIT4"/>